<dbReference type="GO" id="GO:0019252">
    <property type="term" value="P:starch biosynthetic process"/>
    <property type="evidence" value="ECO:0007669"/>
    <property type="project" value="UniProtKB-UniPathway"/>
</dbReference>
<comment type="catalytic activity">
    <reaction evidence="1">
        <text>[(1-&gt;4)-alpha-D-glucosyl](n) + ADP-alpha-D-glucose = [(1-&gt;4)-alpha-D-glucosyl](n+1) + ADP + H(+)</text>
        <dbReference type="Rhea" id="RHEA:18189"/>
        <dbReference type="Rhea" id="RHEA-COMP:9584"/>
        <dbReference type="Rhea" id="RHEA-COMP:9587"/>
        <dbReference type="ChEBI" id="CHEBI:15378"/>
        <dbReference type="ChEBI" id="CHEBI:15444"/>
        <dbReference type="ChEBI" id="CHEBI:57498"/>
        <dbReference type="ChEBI" id="CHEBI:456216"/>
        <dbReference type="EC" id="2.4.1.21"/>
    </reaction>
</comment>
<comment type="pathway">
    <text evidence="2">Glycan biosynthesis; starch biosynthesis.</text>
</comment>
<dbReference type="SUPFAM" id="SSF53756">
    <property type="entry name" value="UDP-Glycosyltransferase/glycogen phosphorylase"/>
    <property type="match status" value="1"/>
</dbReference>
<evidence type="ECO:0000256" key="4">
    <source>
        <dbReference type="ARBA" id="ARBA00012588"/>
    </source>
</evidence>
<dbReference type="UniPathway" id="UPA00152"/>
<dbReference type="SMART" id="SM01066">
    <property type="entry name" value="CBM_25"/>
    <property type="match status" value="2"/>
</dbReference>
<dbReference type="EC" id="2.4.1.21" evidence="4"/>
<evidence type="ECO:0000256" key="1">
    <source>
        <dbReference type="ARBA" id="ARBA00001478"/>
    </source>
</evidence>
<dbReference type="InterPro" id="IPR013534">
    <property type="entry name" value="Starch_synth_cat_dom"/>
</dbReference>
<dbReference type="GeneID" id="9835583"/>
<evidence type="ECO:0000313" key="11">
    <source>
        <dbReference type="Proteomes" id="UP000009170"/>
    </source>
</evidence>
<dbReference type="GO" id="GO:0004373">
    <property type="term" value="F:alpha-1,4-glucan glucosyltransferase (UDP-glucose donor) activity"/>
    <property type="evidence" value="ECO:0007669"/>
    <property type="project" value="InterPro"/>
</dbReference>
<evidence type="ECO:0000256" key="6">
    <source>
        <dbReference type="ARBA" id="ARBA00022679"/>
    </source>
</evidence>
<evidence type="ECO:0000256" key="2">
    <source>
        <dbReference type="ARBA" id="ARBA00004727"/>
    </source>
</evidence>
<dbReference type="Pfam" id="PF00534">
    <property type="entry name" value="Glycos_transf_1"/>
    <property type="match status" value="1"/>
</dbReference>
<dbReference type="CDD" id="cd03791">
    <property type="entry name" value="GT5_Glycogen_synthase_DULL1-like"/>
    <property type="match status" value="1"/>
</dbReference>
<sequence>MARAETVVDDDDAAMDDALAIEDADDAREALLREELRSLQIELAATREERERDAEDAARASAVAETLRIELDAATKEFERLTVELDSATARTGQIEIGAAESRERLTRALEVAETEVERLTAALEKSEANADDVGAKLAETREQLSQAREVAEQDVERLQAELEKAKEEMSALASSAEDNSRLQSDFDCATAEIARLELALEKSEANADDVGAKLAETREQLSQAREVAEQDVERLQAELEKAKEAMSALASSAEDNSRLQSDFDCATAEIARLELALEKSEANADDVGAKLAETREQLSQAREVAEQDVERLQAELEKAKEAMSALASSAEDNSRLQSDFDCATAEIARLELALEKSEANADDVGAKLAETREQLSQAREVAEQDVERLQAELEKAKEAMSALASSAEDNSRLQSDFDCATAEIARLELAIEKSEANADDVGAKLAETREQLSQAREVAEQDVERLQAELEKAKEAMSALASSAEDNSRLQSDFDCATAEIARLELALEKSEANADDVGAKLAETREQLSQAREVAEQEVELLQIQLNAAKRKAEEAASTIDVMREQLDDVIEAGEKEITSLQIELNAASKVADEAGIKLADMSEQLLQANEVAGKEVERLRAELEKTKEEQNNESNGVVLKLEGKLDTVKAAMESLEAELNETKLHLNDMTHKRDAAVLGRDSAVEESKKLLELLVTAKRELEVAAIEQQNLRSEVNQGSGTEQSDIQLFEQLVAAQKEEINTLRELLEASTLTTRALEEQLVDLSKERGAALAELSSSDAVAASETDRIQKLIQERDAALSELADSSESRVFNEERIQKLIEERDDALQKLVAMERQATQTAASSSVPQIEGVSTEVPAVVVSDSAVTAHGDKVRERVRRQLEEAIKGEAIRFVDERERKKKTIVTDQMTKTKDGVYYFIGDVKSSQRARIIYNRHTLSKMSRDGQVFIHVGFDGWTLGVPKKIGMIPLAVDAKERNVDHRVRDQGDWVVGEFDVHEGASSIDFVFSDANDVYDNNSRKDYQCAVEQDQQRSHEDLIVEQIETDLASKRDFIEKCAQRAGERAESHERRRSRSLLAKTRDGSLNRVHTIPHQPEAGENVTIYYRVEGSALANSQKVHCQGSWNRWNHENSFGPSIMQFSDSLGCMQLTVKAPQDAHVLDLKFMDSDVPSEVSQVDDNNGMDYHTVIVNGSGPAPILKVVHVAVEMAPIAKVGGMGDVVTALARATQEDGHQVEVFVPHYDIAQFENVDGYHRAGEFKHEKTVVQVYKGWVEDVPVTLLRPENGFFDVGCIYGRGDDHVRFDFFTDATLTWLRSKQQEVDVIHTHDWQTAAATWAGYPNAATALTVHNLQFGVDRIRRGMESCDIATTVSPTYADEVRFHHAIAPSKDKFIGIRNGIDTDIWNPANDKFLPVGYNRSNAIDGKRAAAAELCNRLGLEHPEGSPIVGVVSRLTAQKGIHLIKHACYRVLERGATFVLLGNAPDPAHQHDFNSLAKEMKEKYPGRSGFMFKYDEPLSHLIYAGCDFLLVPSMFEPCGLTQMIAMRYGTVPVVRRTGGLADTVFDVENDSTRCATAGIPPNGFVFDGTETRDIDSAVIRALDAFYDRERWESLALVDRAMSCDWGWFEPSKRYEDLYWSALSKKRNTR</sequence>
<proteinExistence type="inferred from homology"/>
<evidence type="ECO:0000313" key="10">
    <source>
        <dbReference type="EMBL" id="CEF98428.1"/>
    </source>
</evidence>
<dbReference type="InterPro" id="IPR011835">
    <property type="entry name" value="GS/SS"/>
</dbReference>
<dbReference type="RefSeq" id="XP_003079955.2">
    <property type="nucleotide sequence ID" value="XM_003079907.2"/>
</dbReference>
<feature type="domain" description="Carbohydrate binding module family 25" evidence="9">
    <location>
        <begin position="929"/>
        <end position="1029"/>
    </location>
</feature>
<dbReference type="InParanoid" id="A0A090N3N5"/>
<dbReference type="Gene3D" id="3.40.50.2000">
    <property type="entry name" value="Glycogen Phosphorylase B"/>
    <property type="match status" value="2"/>
</dbReference>
<keyword evidence="6" id="KW-0808">Transferase</keyword>
<reference evidence="11" key="1">
    <citation type="journal article" date="2006" name="Proc. Natl. Acad. Sci. U.S.A.">
        <title>Genome analysis of the smallest free-living eukaryote Ostreococcus tauri unveils many unique features.</title>
        <authorList>
            <person name="Derelle E."/>
            <person name="Ferraz C."/>
            <person name="Rombauts S."/>
            <person name="Rouze P."/>
            <person name="Worden A.Z."/>
            <person name="Robbens S."/>
            <person name="Partensky F."/>
            <person name="Degroeve S."/>
            <person name="Echeynie S."/>
            <person name="Cooke R."/>
            <person name="Saeys Y."/>
            <person name="Wuyts J."/>
            <person name="Jabbari K."/>
            <person name="Bowler C."/>
            <person name="Panaud O."/>
            <person name="Piegu B."/>
            <person name="Ball S.G."/>
            <person name="Ral J.-P."/>
            <person name="Bouget F.-Y."/>
            <person name="Piganeau G."/>
            <person name="De Baets B."/>
            <person name="Picard A."/>
            <person name="Delseny M."/>
            <person name="Demaille J."/>
            <person name="Van de Peer Y."/>
            <person name="Moreau H."/>
        </authorList>
    </citation>
    <scope>NUCLEOTIDE SEQUENCE [LARGE SCALE GENOMIC DNA]</scope>
    <source>
        <strain evidence="11">OTTH 0595 / CCAP 157/2 / RCC745</strain>
    </source>
</reference>
<keyword evidence="5" id="KW-0328">Glycosyltransferase</keyword>
<keyword evidence="7" id="KW-0750">Starch biosynthesis</keyword>
<evidence type="ECO:0000256" key="5">
    <source>
        <dbReference type="ARBA" id="ARBA00022676"/>
    </source>
</evidence>
<keyword evidence="8" id="KW-0175">Coiled coil</keyword>
<dbReference type="PANTHER" id="PTHR46083:SF5">
    <property type="entry name" value="STARCH SYNTHASE 3, CHLOROPLASTIC_AMYLOPLASTIC"/>
    <property type="match status" value="1"/>
</dbReference>
<accession>A0A090N3N5</accession>
<gene>
    <name evidence="10" type="ORF">OT_ostta06g03160</name>
</gene>
<dbReference type="InterPro" id="IPR005085">
    <property type="entry name" value="CBM25"/>
</dbReference>
<evidence type="ECO:0000259" key="9">
    <source>
        <dbReference type="SMART" id="SM01066"/>
    </source>
</evidence>
<evidence type="ECO:0000256" key="3">
    <source>
        <dbReference type="ARBA" id="ARBA00010281"/>
    </source>
</evidence>
<feature type="coiled-coil region" evidence="8">
    <location>
        <begin position="29"/>
        <end position="840"/>
    </location>
</feature>
<dbReference type="GO" id="GO:0009011">
    <property type="term" value="F:alpha-1,4-glucan glucosyltransferase (ADP-glucose donor) activity"/>
    <property type="evidence" value="ECO:0007669"/>
    <property type="project" value="UniProtKB-EC"/>
</dbReference>
<name>A0A090N3N5_OSTTA</name>
<dbReference type="InterPro" id="IPR001296">
    <property type="entry name" value="Glyco_trans_1"/>
</dbReference>
<dbReference type="HAMAP" id="MF_00484">
    <property type="entry name" value="Glycogen_synth"/>
    <property type="match status" value="1"/>
</dbReference>
<dbReference type="OrthoDB" id="2018403at2759"/>
<evidence type="ECO:0000256" key="7">
    <source>
        <dbReference type="ARBA" id="ARBA00022922"/>
    </source>
</evidence>
<dbReference type="STRING" id="70448.A0A090N3N5"/>
<dbReference type="GO" id="GO:2001070">
    <property type="term" value="F:starch binding"/>
    <property type="evidence" value="ECO:0007669"/>
    <property type="project" value="InterPro"/>
</dbReference>
<feature type="domain" description="Carbohydrate binding module family 25" evidence="9">
    <location>
        <begin position="1099"/>
        <end position="1190"/>
    </location>
</feature>
<evidence type="ECO:0000256" key="8">
    <source>
        <dbReference type="SAM" id="Coils"/>
    </source>
</evidence>
<comment type="caution">
    <text evidence="10">The sequence shown here is derived from an EMBL/GenBank/DDBJ whole genome shotgun (WGS) entry which is preliminary data.</text>
</comment>
<organism evidence="10 11">
    <name type="scientific">Ostreococcus tauri</name>
    <name type="common">Marine green alga</name>
    <dbReference type="NCBI Taxonomy" id="70448"/>
    <lineage>
        <taxon>Eukaryota</taxon>
        <taxon>Viridiplantae</taxon>
        <taxon>Chlorophyta</taxon>
        <taxon>Mamiellophyceae</taxon>
        <taxon>Mamiellales</taxon>
        <taxon>Bathycoccaceae</taxon>
        <taxon>Ostreococcus</taxon>
    </lineage>
</organism>
<dbReference type="PANTHER" id="PTHR46083">
    <property type="match status" value="1"/>
</dbReference>
<reference evidence="10 11" key="2">
    <citation type="journal article" date="2014" name="BMC Genomics">
        <title>An improved genome of the model marine alga Ostreococcus tauri unfolds by assessing Illumina de novo assemblies.</title>
        <authorList>
            <person name="Blanc-Mathieu R."/>
            <person name="Verhelst B."/>
            <person name="Derelle E."/>
            <person name="Rombauts S."/>
            <person name="Bouget F.Y."/>
            <person name="Carre I."/>
            <person name="Chateau A."/>
            <person name="Eyre-Walker A."/>
            <person name="Grimsley N."/>
            <person name="Moreau H."/>
            <person name="Piegu B."/>
            <person name="Rivals E."/>
            <person name="Schackwitz W."/>
            <person name="Van de Peer Y."/>
            <person name="Piganeau G."/>
        </authorList>
    </citation>
    <scope>NUCLEOTIDE SEQUENCE [LARGE SCALE GENOMIC DNA]</scope>
    <source>
        <strain evidence="11">OTTH 0595 / CCAP 157/2 / RCC745</strain>
    </source>
</reference>
<dbReference type="Pfam" id="PF08323">
    <property type="entry name" value="Glyco_transf_5"/>
    <property type="match status" value="1"/>
</dbReference>
<protein>
    <recommendedName>
        <fullName evidence="4">starch synthase</fullName>
        <ecNumber evidence="4">2.4.1.21</ecNumber>
    </recommendedName>
</protein>
<dbReference type="EMBL" id="CAID01000006">
    <property type="protein sequence ID" value="CEF98428.1"/>
    <property type="molecule type" value="Genomic_DNA"/>
</dbReference>
<keyword evidence="11" id="KW-1185">Reference proteome</keyword>
<comment type="similarity">
    <text evidence="3">Belongs to the glycosyltransferase 1 family. Bacterial/plant glycogen synthase subfamily.</text>
</comment>
<dbReference type="Proteomes" id="UP000009170">
    <property type="component" value="Unassembled WGS sequence"/>
</dbReference>
<dbReference type="KEGG" id="ota:OT_ostta06g03160"/>